<proteinExistence type="predicted"/>
<evidence type="ECO:0000313" key="2">
    <source>
        <dbReference type="EMBL" id="USQ82920.1"/>
    </source>
</evidence>
<gene>
    <name evidence="2" type="ORF">NFX46_03520</name>
</gene>
<evidence type="ECO:0000313" key="3">
    <source>
        <dbReference type="Proteomes" id="UP001056374"/>
    </source>
</evidence>
<organism evidence="2 3">
    <name type="scientific">Streptomyces phaeoluteigriseus</name>
    <dbReference type="NCBI Taxonomy" id="114686"/>
    <lineage>
        <taxon>Bacteria</taxon>
        <taxon>Bacillati</taxon>
        <taxon>Actinomycetota</taxon>
        <taxon>Actinomycetes</taxon>
        <taxon>Kitasatosporales</taxon>
        <taxon>Streptomycetaceae</taxon>
        <taxon>Streptomyces</taxon>
        <taxon>Streptomyces aurantiacus group</taxon>
    </lineage>
</organism>
<protein>
    <recommendedName>
        <fullName evidence="4">Amidohydrolase 3 domain-containing protein</fullName>
    </recommendedName>
</protein>
<dbReference type="Proteomes" id="UP001056374">
    <property type="component" value="Chromosome"/>
</dbReference>
<evidence type="ECO:0000256" key="1">
    <source>
        <dbReference type="SAM" id="MobiDB-lite"/>
    </source>
</evidence>
<evidence type="ECO:0008006" key="4">
    <source>
        <dbReference type="Google" id="ProtNLM"/>
    </source>
</evidence>
<accession>A0ABY4Z2M4</accession>
<sequence length="99" mass="10584">MREYCDSTAAAELGQRNWDCRGKGGGRRRKAPGPPADLPAARGNRPAGALSLAYSRIVIHRGRVVARTSAVREYCDSTAAAELGQRSWGCRGRGRGTPS</sequence>
<dbReference type="EMBL" id="CP099468">
    <property type="protein sequence ID" value="USQ82920.1"/>
    <property type="molecule type" value="Genomic_DNA"/>
</dbReference>
<name>A0ABY4Z2M4_9ACTN</name>
<feature type="region of interest" description="Disordered" evidence="1">
    <location>
        <begin position="17"/>
        <end position="45"/>
    </location>
</feature>
<reference evidence="2" key="1">
    <citation type="submission" date="2022-06" db="EMBL/GenBank/DDBJ databases">
        <title>Complete genome sequence of soil microorganisms Streptomyces sp. Qhu-M197 isolated from Alpine meadows habitats on the Tibetan Plateau.</title>
        <authorList>
            <person name="Zhang B."/>
            <person name="Xiang X."/>
            <person name="Fan J."/>
        </authorList>
    </citation>
    <scope>NUCLEOTIDE SEQUENCE</scope>
    <source>
        <strain evidence="2">Qhu-M197</strain>
    </source>
</reference>
<keyword evidence="3" id="KW-1185">Reference proteome</keyword>